<dbReference type="Proteomes" id="UP000053593">
    <property type="component" value="Unassembled WGS sequence"/>
</dbReference>
<evidence type="ECO:0000313" key="2">
    <source>
        <dbReference type="EMBL" id="KIK56660.1"/>
    </source>
</evidence>
<dbReference type="AlphaFoldDB" id="A0A0D0B0R4"/>
<dbReference type="HOGENOM" id="CLU_1896462_0_0_1"/>
<keyword evidence="3" id="KW-1185">Reference proteome</keyword>
<dbReference type="EMBL" id="KN834796">
    <property type="protein sequence ID" value="KIK56660.1"/>
    <property type="molecule type" value="Genomic_DNA"/>
</dbReference>
<gene>
    <name evidence="2" type="ORF">GYMLUDRAFT_247692</name>
</gene>
<evidence type="ECO:0000256" key="1">
    <source>
        <dbReference type="SAM" id="MobiDB-lite"/>
    </source>
</evidence>
<evidence type="ECO:0000313" key="3">
    <source>
        <dbReference type="Proteomes" id="UP000053593"/>
    </source>
</evidence>
<feature type="region of interest" description="Disordered" evidence="1">
    <location>
        <begin position="113"/>
        <end position="134"/>
    </location>
</feature>
<name>A0A0D0B0R4_9AGAR</name>
<sequence>MESRKASLVTEVDHQLDGTPSHCVSSDLSHSYICRQPVRKSGSDQLRCTSRLGNSESVAIYGCLEMSAAEADVVSILKAEELSGRLFRLPLMLDFELRLTFEGITTKFRTSADIKGAPTSSSSSSSSCARGNQY</sequence>
<organism evidence="2 3">
    <name type="scientific">Collybiopsis luxurians FD-317 M1</name>
    <dbReference type="NCBI Taxonomy" id="944289"/>
    <lineage>
        <taxon>Eukaryota</taxon>
        <taxon>Fungi</taxon>
        <taxon>Dikarya</taxon>
        <taxon>Basidiomycota</taxon>
        <taxon>Agaricomycotina</taxon>
        <taxon>Agaricomycetes</taxon>
        <taxon>Agaricomycetidae</taxon>
        <taxon>Agaricales</taxon>
        <taxon>Marasmiineae</taxon>
        <taxon>Omphalotaceae</taxon>
        <taxon>Collybiopsis</taxon>
        <taxon>Collybiopsis luxurians</taxon>
    </lineage>
</organism>
<accession>A0A0D0B0R4</accession>
<protein>
    <submittedName>
        <fullName evidence="2">Uncharacterized protein</fullName>
    </submittedName>
</protein>
<proteinExistence type="predicted"/>
<reference evidence="2 3" key="1">
    <citation type="submission" date="2014-04" db="EMBL/GenBank/DDBJ databases">
        <title>Evolutionary Origins and Diversification of the Mycorrhizal Mutualists.</title>
        <authorList>
            <consortium name="DOE Joint Genome Institute"/>
            <consortium name="Mycorrhizal Genomics Consortium"/>
            <person name="Kohler A."/>
            <person name="Kuo A."/>
            <person name="Nagy L.G."/>
            <person name="Floudas D."/>
            <person name="Copeland A."/>
            <person name="Barry K.W."/>
            <person name="Cichocki N."/>
            <person name="Veneault-Fourrey C."/>
            <person name="LaButti K."/>
            <person name="Lindquist E.A."/>
            <person name="Lipzen A."/>
            <person name="Lundell T."/>
            <person name="Morin E."/>
            <person name="Murat C."/>
            <person name="Riley R."/>
            <person name="Ohm R."/>
            <person name="Sun H."/>
            <person name="Tunlid A."/>
            <person name="Henrissat B."/>
            <person name="Grigoriev I.V."/>
            <person name="Hibbett D.S."/>
            <person name="Martin F."/>
        </authorList>
    </citation>
    <scope>NUCLEOTIDE SEQUENCE [LARGE SCALE GENOMIC DNA]</scope>
    <source>
        <strain evidence="2 3">FD-317 M1</strain>
    </source>
</reference>